<evidence type="ECO:0000313" key="2">
    <source>
        <dbReference type="Proteomes" id="UP001164693"/>
    </source>
</evidence>
<evidence type="ECO:0000313" key="1">
    <source>
        <dbReference type="EMBL" id="WAX55707.1"/>
    </source>
</evidence>
<gene>
    <name evidence="1" type="ORF">M6B22_14320</name>
</gene>
<sequence length="88" mass="9696">MLLEGGVSTDRERVPDGDRQTVIERDGVARRRARDFDGLTVAEAERLAESLGLTLRVIAPGQWRTDDYRLGRVTAQLKDGRLTDASAG</sequence>
<proteinExistence type="predicted"/>
<organism evidence="1 2">
    <name type="scientific">Jatrophihabitans cynanchi</name>
    <dbReference type="NCBI Taxonomy" id="2944128"/>
    <lineage>
        <taxon>Bacteria</taxon>
        <taxon>Bacillati</taxon>
        <taxon>Actinomycetota</taxon>
        <taxon>Actinomycetes</taxon>
        <taxon>Jatrophihabitantales</taxon>
        <taxon>Jatrophihabitantaceae</taxon>
        <taxon>Jatrophihabitans</taxon>
    </lineage>
</organism>
<keyword evidence="2" id="KW-1185">Reference proteome</keyword>
<dbReference type="EMBL" id="CP097463">
    <property type="protein sequence ID" value="WAX55707.1"/>
    <property type="molecule type" value="Genomic_DNA"/>
</dbReference>
<dbReference type="Proteomes" id="UP001164693">
    <property type="component" value="Chromosome"/>
</dbReference>
<name>A0ABY7JT15_9ACTN</name>
<dbReference type="RefSeq" id="WP_269442230.1">
    <property type="nucleotide sequence ID" value="NZ_CP097463.1"/>
</dbReference>
<reference evidence="1" key="1">
    <citation type="submission" date="2022-05" db="EMBL/GenBank/DDBJ databases">
        <title>Jatrophihabitans sp. SB3-54 whole genome sequence.</title>
        <authorList>
            <person name="Suh M.K."/>
            <person name="Eom M.K."/>
            <person name="Kim J.S."/>
            <person name="Kim H.S."/>
            <person name="Do H.E."/>
            <person name="Shin Y.K."/>
            <person name="Lee J.-S."/>
        </authorList>
    </citation>
    <scope>NUCLEOTIDE SEQUENCE</scope>
    <source>
        <strain evidence="1">SB3-54</strain>
    </source>
</reference>
<accession>A0ABY7JT15</accession>
<protein>
    <submittedName>
        <fullName evidence="1">Uncharacterized protein</fullName>
    </submittedName>
</protein>